<protein>
    <recommendedName>
        <fullName evidence="3">Lipoprotein</fullName>
    </recommendedName>
</protein>
<comment type="caution">
    <text evidence="1">The sequence shown here is derived from an EMBL/GenBank/DDBJ whole genome shotgun (WGS) entry which is preliminary data.</text>
</comment>
<gene>
    <name evidence="1" type="ORF">F4W09_02455</name>
</gene>
<dbReference type="EMBL" id="VXLD01000001">
    <property type="protein sequence ID" value="KAB1860001.1"/>
    <property type="molecule type" value="Genomic_DNA"/>
</dbReference>
<name>A0A5N4WR62_9GAMM</name>
<evidence type="ECO:0000313" key="2">
    <source>
        <dbReference type="Proteomes" id="UP000325788"/>
    </source>
</evidence>
<evidence type="ECO:0008006" key="3">
    <source>
        <dbReference type="Google" id="ProtNLM"/>
    </source>
</evidence>
<evidence type="ECO:0000313" key="1">
    <source>
        <dbReference type="EMBL" id="KAB1860001.1"/>
    </source>
</evidence>
<dbReference type="RefSeq" id="WP_151503908.1">
    <property type="nucleotide sequence ID" value="NZ_VXLD01000001.1"/>
</dbReference>
<accession>A0A5N4WR62</accession>
<sequence>MQIKPLLLIGLFGILSGCQVVTNADNKKSVSMLPLHIPDEVRYLNVSPKASIEEKREAYTNQLVSSTEQYATIKTIPYEFFQGSGSLSAYPYTLYNFDQKRVKFIENSMLSPSTTMTRFDYSQSKLKLPVGQHDLVFVSGVGSHSYFTEIKNVTLEANKDYVIGVDRIPNGKAQVFIAEYEIDSKFKPNEPESIIVKKRIIQGIEHGNFKRVSVY</sequence>
<proteinExistence type="predicted"/>
<dbReference type="AlphaFoldDB" id="A0A5N4WR62"/>
<dbReference type="Proteomes" id="UP000325788">
    <property type="component" value="Unassembled WGS sequence"/>
</dbReference>
<reference evidence="1 2" key="1">
    <citation type="submission" date="2019-09" db="EMBL/GenBank/DDBJ databases">
        <title>Draft genome sequence of Acinetobacter tandoii W4-4-4 isolated from environmental water sample.</title>
        <authorList>
            <person name="Wee S.K."/>
            <person name="Yan B."/>
            <person name="Mustaffa S.B."/>
            <person name="Yap E.P.H."/>
        </authorList>
    </citation>
    <scope>NUCLEOTIDE SEQUENCE [LARGE SCALE GENOMIC DNA]</scope>
    <source>
        <strain evidence="1 2">W4-4-4</strain>
    </source>
</reference>
<organism evidence="1 2">
    <name type="scientific">Acinetobacter tandoii</name>
    <dbReference type="NCBI Taxonomy" id="202954"/>
    <lineage>
        <taxon>Bacteria</taxon>
        <taxon>Pseudomonadati</taxon>
        <taxon>Pseudomonadota</taxon>
        <taxon>Gammaproteobacteria</taxon>
        <taxon>Moraxellales</taxon>
        <taxon>Moraxellaceae</taxon>
        <taxon>Acinetobacter</taxon>
    </lineage>
</organism>
<dbReference type="PROSITE" id="PS51257">
    <property type="entry name" value="PROKAR_LIPOPROTEIN"/>
    <property type="match status" value="1"/>
</dbReference>